<gene>
    <name evidence="9" type="ORF">CSSPTR1EN2_LOCUS8433</name>
</gene>
<evidence type="ECO:0000256" key="8">
    <source>
        <dbReference type="SAM" id="SignalP"/>
    </source>
</evidence>
<evidence type="ECO:0000256" key="5">
    <source>
        <dbReference type="ARBA" id="ARBA00022989"/>
    </source>
</evidence>
<dbReference type="EMBL" id="OZ019907">
    <property type="protein sequence ID" value="CAK9206607.1"/>
    <property type="molecule type" value="Genomic_DNA"/>
</dbReference>
<keyword evidence="10" id="KW-1185">Reference proteome</keyword>
<reference evidence="9" key="1">
    <citation type="submission" date="2024-02" db="EMBL/GenBank/DDBJ databases">
        <authorList>
            <consortium name="ELIXIR-Norway"/>
            <consortium name="Elixir Norway"/>
        </authorList>
    </citation>
    <scope>NUCLEOTIDE SEQUENCE</scope>
</reference>
<keyword evidence="5 7" id="KW-1133">Transmembrane helix</keyword>
<dbReference type="Proteomes" id="UP001497512">
    <property type="component" value="Chromosome 15"/>
</dbReference>
<comment type="subcellular location">
    <subcellularLocation>
        <location evidence="1 7">Endoplasmic reticulum membrane</location>
        <topology evidence="1 7">Single-pass type I membrane protein</topology>
    </subcellularLocation>
</comment>
<name>A0ABP0TWS2_9BRYO</name>
<feature type="chain" id="PRO_5046964196" description="Translocon-associated protein subunit alpha" evidence="8">
    <location>
        <begin position="27"/>
        <end position="280"/>
    </location>
</feature>
<evidence type="ECO:0000256" key="3">
    <source>
        <dbReference type="ARBA" id="ARBA00022729"/>
    </source>
</evidence>
<dbReference type="PANTHER" id="PTHR12924">
    <property type="entry name" value="TRANSLOCON-ASSOCIATED PROTEIN, ALPHA SUBUNIT"/>
    <property type="match status" value="1"/>
</dbReference>
<evidence type="ECO:0000256" key="2">
    <source>
        <dbReference type="ARBA" id="ARBA00022692"/>
    </source>
</evidence>
<keyword evidence="4 7" id="KW-0256">Endoplasmic reticulum</keyword>
<evidence type="ECO:0000256" key="4">
    <source>
        <dbReference type="ARBA" id="ARBA00022824"/>
    </source>
</evidence>
<dbReference type="InterPro" id="IPR005595">
    <property type="entry name" value="TRAP_alpha"/>
</dbReference>
<sequence length="280" mass="30007">MARSVWSTSFLLLLFASTLLLQQSLTLVTGATKDEEEAAVEAGGGAARGEDPSQVGLLDEQISGASSVIDDLLLGPAAGVNTVFYFPENPTKSVGAGEPAEILVGISNNGDEALKVILIQASLNLPYDHRIYVQNFTAQEFGSTIVPSGIQASFPYSFTVNKFLQPGSFDLVASVVYELGEQLHKSVFYNGTVEVVEASGFVSGETVFLITLGLGLLGLLGMWVYSQVQRLSKKSRRTTKVETGTRGSVDAANNEWLQGTSFTQKVARSISQQTKSRKKK</sequence>
<accession>A0ABP0TWS2</accession>
<dbReference type="Pfam" id="PF03896">
    <property type="entry name" value="TRAP_alpha"/>
    <property type="match status" value="1"/>
</dbReference>
<keyword evidence="3 7" id="KW-0732">Signal</keyword>
<evidence type="ECO:0000313" key="9">
    <source>
        <dbReference type="EMBL" id="CAK9206607.1"/>
    </source>
</evidence>
<keyword evidence="6 7" id="KW-0472">Membrane</keyword>
<comment type="function">
    <text evidence="7">TRAP proteins are part of a complex whose function is to bind calcium to the ER membrane and thereby regulate the retention of ER resident proteins. May be involved in the recycling of the translocation apparatus after completion of the translocation process or may function as a membrane-bound chaperone facilitating folding of translocated proteins.</text>
</comment>
<comment type="similarity">
    <text evidence="7">Belongs to the TRAP-alpha family.</text>
</comment>
<evidence type="ECO:0000256" key="7">
    <source>
        <dbReference type="RuleBase" id="RU368074"/>
    </source>
</evidence>
<dbReference type="PANTHER" id="PTHR12924:SF0">
    <property type="entry name" value="TRANSLOCON-ASSOCIATED PROTEIN SUBUNIT ALPHA"/>
    <property type="match status" value="1"/>
</dbReference>
<comment type="subunit">
    <text evidence="7">Heterotetramer of TRAP-alpha, TRAP-beta, TRAP-delta and TRAP-gamma.</text>
</comment>
<keyword evidence="7" id="KW-0106">Calcium</keyword>
<evidence type="ECO:0000313" key="10">
    <source>
        <dbReference type="Proteomes" id="UP001497512"/>
    </source>
</evidence>
<feature type="transmembrane region" description="Helical" evidence="7">
    <location>
        <begin position="207"/>
        <end position="226"/>
    </location>
</feature>
<evidence type="ECO:0000256" key="1">
    <source>
        <dbReference type="ARBA" id="ARBA00004115"/>
    </source>
</evidence>
<comment type="domain">
    <text evidence="7">Shows a remarkable charge distribution with the N-terminus being highly negatively charged, and the cytoplasmic C-terminus positively charged.</text>
</comment>
<evidence type="ECO:0000256" key="6">
    <source>
        <dbReference type="ARBA" id="ARBA00023136"/>
    </source>
</evidence>
<proteinExistence type="inferred from homology"/>
<organism evidence="9 10">
    <name type="scientific">Sphagnum troendelagicum</name>
    <dbReference type="NCBI Taxonomy" id="128251"/>
    <lineage>
        <taxon>Eukaryota</taxon>
        <taxon>Viridiplantae</taxon>
        <taxon>Streptophyta</taxon>
        <taxon>Embryophyta</taxon>
        <taxon>Bryophyta</taxon>
        <taxon>Sphagnophytina</taxon>
        <taxon>Sphagnopsida</taxon>
        <taxon>Sphagnales</taxon>
        <taxon>Sphagnaceae</taxon>
        <taxon>Sphagnum</taxon>
    </lineage>
</organism>
<keyword evidence="2 7" id="KW-0812">Transmembrane</keyword>
<protein>
    <recommendedName>
        <fullName evidence="7">Translocon-associated protein subunit alpha</fullName>
        <shortName evidence="7">TRAP-alpha</shortName>
    </recommendedName>
    <alternativeName>
        <fullName evidence="7">Signal sequence receptor subunit alpha</fullName>
    </alternativeName>
</protein>
<feature type="signal peptide" evidence="8">
    <location>
        <begin position="1"/>
        <end position="26"/>
    </location>
</feature>